<proteinExistence type="predicted"/>
<sequence length="436" mass="48273">MGVCRVAESEGKPVDFGDLVPSDCVLRRLLEELFSLIFPALSTWRMDLPEGLSDKGEDSRPSGETPSVSGSSRVVGPEDSWIARSYLSIVVDEEGLKKYRSRFQIPEDVVLRIPDSDEVAFSFKSGDLAPNAWRTVIACMVMWKVYSDGVDDLTVDELLFCYVQALADSRLSGVLDSKCAVERPEVGGMAITKLNKEKLKKMISQQDEAPITLGKRRKTDSSSKKVVDETNLPLPQVQKLTIPDPAPASSVEVVEVPTALSSSRPVEKVLTLPRDASLASRRAKSVVTKDDVGEYDKVNTDVVKVAGVHSLMKGLTKLMVIANRCIQWEDALLKQKVQMSKAAQANQRLTTLVNELTLGRDRVVGELSSLKVDMTTKDEELRKVMAENKGAHERVKTLTSQLETIKTLTVEEFKSSEAYDDINTKYFIAGFELLRK</sequence>
<feature type="region of interest" description="Disordered" evidence="1">
    <location>
        <begin position="51"/>
        <end position="75"/>
    </location>
</feature>
<accession>A0A2N9G8P9</accession>
<dbReference type="AlphaFoldDB" id="A0A2N9G8P9"/>
<feature type="compositionally biased region" description="Basic and acidic residues" evidence="1">
    <location>
        <begin position="52"/>
        <end position="61"/>
    </location>
</feature>
<evidence type="ECO:0000256" key="1">
    <source>
        <dbReference type="SAM" id="MobiDB-lite"/>
    </source>
</evidence>
<protein>
    <submittedName>
        <fullName evidence="2">Uncharacterized protein</fullName>
    </submittedName>
</protein>
<evidence type="ECO:0000313" key="2">
    <source>
        <dbReference type="EMBL" id="SPC99026.1"/>
    </source>
</evidence>
<reference evidence="2" key="1">
    <citation type="submission" date="2018-02" db="EMBL/GenBank/DDBJ databases">
        <authorList>
            <person name="Cohen D.B."/>
            <person name="Kent A.D."/>
        </authorList>
    </citation>
    <scope>NUCLEOTIDE SEQUENCE</scope>
</reference>
<organism evidence="2">
    <name type="scientific">Fagus sylvatica</name>
    <name type="common">Beechnut</name>
    <dbReference type="NCBI Taxonomy" id="28930"/>
    <lineage>
        <taxon>Eukaryota</taxon>
        <taxon>Viridiplantae</taxon>
        <taxon>Streptophyta</taxon>
        <taxon>Embryophyta</taxon>
        <taxon>Tracheophyta</taxon>
        <taxon>Spermatophyta</taxon>
        <taxon>Magnoliopsida</taxon>
        <taxon>eudicotyledons</taxon>
        <taxon>Gunneridae</taxon>
        <taxon>Pentapetalae</taxon>
        <taxon>rosids</taxon>
        <taxon>fabids</taxon>
        <taxon>Fagales</taxon>
        <taxon>Fagaceae</taxon>
        <taxon>Fagus</taxon>
    </lineage>
</organism>
<dbReference type="EMBL" id="OIVN01001925">
    <property type="protein sequence ID" value="SPC99026.1"/>
    <property type="molecule type" value="Genomic_DNA"/>
</dbReference>
<gene>
    <name evidence="2" type="ORF">FSB_LOCUS26908</name>
</gene>
<name>A0A2N9G8P9_FAGSY</name>